<accession>A0A6S6QZ76</accession>
<evidence type="ECO:0000313" key="2">
    <source>
        <dbReference type="Proteomes" id="UP000515561"/>
    </source>
</evidence>
<evidence type="ECO:0000313" key="1">
    <source>
        <dbReference type="EMBL" id="BCJ96503.1"/>
    </source>
</evidence>
<dbReference type="Proteomes" id="UP000515561">
    <property type="component" value="Chromosome"/>
</dbReference>
<dbReference type="Pfam" id="PF05402">
    <property type="entry name" value="PqqD"/>
    <property type="match status" value="1"/>
</dbReference>
<dbReference type="Gene3D" id="1.10.10.1150">
    <property type="entry name" value="Coenzyme PQQ synthesis protein D (PqqD)"/>
    <property type="match status" value="1"/>
</dbReference>
<proteinExistence type="predicted"/>
<protein>
    <submittedName>
        <fullName evidence="1">Uncharacterized protein</fullName>
    </submittedName>
</protein>
<dbReference type="KEGG" id="acel:acsn021_40720"/>
<keyword evidence="2" id="KW-1185">Reference proteome</keyword>
<dbReference type="AlphaFoldDB" id="A0A6S6QZ76"/>
<gene>
    <name evidence="1" type="ORF">acsn021_40720</name>
</gene>
<organism evidence="1 2">
    <name type="scientific">Anaerocolumna cellulosilytica</name>
    <dbReference type="NCBI Taxonomy" id="433286"/>
    <lineage>
        <taxon>Bacteria</taxon>
        <taxon>Bacillati</taxon>
        <taxon>Bacillota</taxon>
        <taxon>Clostridia</taxon>
        <taxon>Lachnospirales</taxon>
        <taxon>Lachnospiraceae</taxon>
        <taxon>Anaerocolumna</taxon>
    </lineage>
</organism>
<dbReference type="InterPro" id="IPR008792">
    <property type="entry name" value="PQQD"/>
</dbReference>
<reference evidence="1 2" key="1">
    <citation type="journal article" date="2016" name="Int. J. Syst. Evol. Microbiol.">
        <title>Descriptions of Anaerotaenia torta gen. nov., sp. nov. and Anaerocolumna cellulosilytica gen. nov., sp. nov. isolated from a methanogenic reactor of cattle waste.</title>
        <authorList>
            <person name="Uek A."/>
            <person name="Ohtaki Y."/>
            <person name="Kaku N."/>
            <person name="Ueki K."/>
        </authorList>
    </citation>
    <scope>NUCLEOTIDE SEQUENCE [LARGE SCALE GENOMIC DNA]</scope>
    <source>
        <strain evidence="1 2">SN021</strain>
    </source>
</reference>
<name>A0A6S6QZ76_9FIRM</name>
<sequence length="97" mass="10451">MNIKSITMKHGFSVKELGGEFCIIQDGDANNGAVNGLPSINETGIFLWDRLSKGISSPKALIEAVAEKNNVDYEDAEADVGEFLAKLINGNIVIIEK</sequence>
<dbReference type="RefSeq" id="WP_184096045.1">
    <property type="nucleotide sequence ID" value="NZ_AP023367.1"/>
</dbReference>
<dbReference type="EMBL" id="AP023367">
    <property type="protein sequence ID" value="BCJ96503.1"/>
    <property type="molecule type" value="Genomic_DNA"/>
</dbReference>
<dbReference type="InterPro" id="IPR041881">
    <property type="entry name" value="PqqD_sf"/>
</dbReference>